<sequence>MAHPLVFSLQTYFYPIGNTTPVNLIQDIAPEESANILLLGCGDPRNIFFTLHSNTFGEKSSRTRSFVDSEPAVLARNILLFTLIIDNEPSKEDLLWNIFYDIYIDATAMRALIQQCRKLVNLAADVSTWHASSYGLLLRICTQQTPFELRRLWTLYERFNDQPAGRKTTVNRAFSEVSNKSKNLFVVGSSRSAGPFHLLATEPLSKHFQEFWSSGVHANDKNVVAKAKLINPTFLYSNAGEGFLVHYATDAFASFHLAPAFSDTRSEHGALPSERLPQRISCESDSLRAMRWPSVFYYTAKLPPLPRLTRSILLTPLTFDVVDTSNLADHLGLLNILLVISPLLSRTPHSSLYTETLLATGSDTTRGFLELACGDLTTISILLNLVPSSFVSRFNSHSNIHELALQTITDDSR</sequence>
<dbReference type="OrthoDB" id="432970at2759"/>
<dbReference type="AlphaFoldDB" id="A0A0D0AX41"/>
<dbReference type="Pfam" id="PF14737">
    <property type="entry name" value="DUF4470"/>
    <property type="match status" value="1"/>
</dbReference>
<protein>
    <recommendedName>
        <fullName evidence="1">DUF4470 domain-containing protein</fullName>
    </recommendedName>
</protein>
<gene>
    <name evidence="2" type="ORF">GYMLUDRAFT_264290</name>
</gene>
<evidence type="ECO:0000313" key="2">
    <source>
        <dbReference type="EMBL" id="KIK55165.1"/>
    </source>
</evidence>
<proteinExistence type="predicted"/>
<name>A0A0D0AX41_9AGAR</name>
<organism evidence="2 3">
    <name type="scientific">Collybiopsis luxurians FD-317 M1</name>
    <dbReference type="NCBI Taxonomy" id="944289"/>
    <lineage>
        <taxon>Eukaryota</taxon>
        <taxon>Fungi</taxon>
        <taxon>Dikarya</taxon>
        <taxon>Basidiomycota</taxon>
        <taxon>Agaricomycotina</taxon>
        <taxon>Agaricomycetes</taxon>
        <taxon>Agaricomycetidae</taxon>
        <taxon>Agaricales</taxon>
        <taxon>Marasmiineae</taxon>
        <taxon>Omphalotaceae</taxon>
        <taxon>Collybiopsis</taxon>
        <taxon>Collybiopsis luxurians</taxon>
    </lineage>
</organism>
<keyword evidence="3" id="KW-1185">Reference proteome</keyword>
<accession>A0A0D0AX41</accession>
<feature type="domain" description="DUF4470" evidence="1">
    <location>
        <begin position="15"/>
        <end position="104"/>
    </location>
</feature>
<dbReference type="EMBL" id="KN834809">
    <property type="protein sequence ID" value="KIK55165.1"/>
    <property type="molecule type" value="Genomic_DNA"/>
</dbReference>
<evidence type="ECO:0000259" key="1">
    <source>
        <dbReference type="Pfam" id="PF14737"/>
    </source>
</evidence>
<dbReference type="HOGENOM" id="CLU_741994_0_0_1"/>
<reference evidence="2 3" key="1">
    <citation type="submission" date="2014-04" db="EMBL/GenBank/DDBJ databases">
        <title>Evolutionary Origins and Diversification of the Mycorrhizal Mutualists.</title>
        <authorList>
            <consortium name="DOE Joint Genome Institute"/>
            <consortium name="Mycorrhizal Genomics Consortium"/>
            <person name="Kohler A."/>
            <person name="Kuo A."/>
            <person name="Nagy L.G."/>
            <person name="Floudas D."/>
            <person name="Copeland A."/>
            <person name="Barry K.W."/>
            <person name="Cichocki N."/>
            <person name="Veneault-Fourrey C."/>
            <person name="LaButti K."/>
            <person name="Lindquist E.A."/>
            <person name="Lipzen A."/>
            <person name="Lundell T."/>
            <person name="Morin E."/>
            <person name="Murat C."/>
            <person name="Riley R."/>
            <person name="Ohm R."/>
            <person name="Sun H."/>
            <person name="Tunlid A."/>
            <person name="Henrissat B."/>
            <person name="Grigoriev I.V."/>
            <person name="Hibbett D.S."/>
            <person name="Martin F."/>
        </authorList>
    </citation>
    <scope>NUCLEOTIDE SEQUENCE [LARGE SCALE GENOMIC DNA]</scope>
    <source>
        <strain evidence="2 3">FD-317 M1</strain>
    </source>
</reference>
<evidence type="ECO:0000313" key="3">
    <source>
        <dbReference type="Proteomes" id="UP000053593"/>
    </source>
</evidence>
<dbReference type="InterPro" id="IPR027974">
    <property type="entry name" value="DUF4470"/>
</dbReference>
<dbReference type="Proteomes" id="UP000053593">
    <property type="component" value="Unassembled WGS sequence"/>
</dbReference>